<evidence type="ECO:0000313" key="3">
    <source>
        <dbReference type="Proteomes" id="UP000310066"/>
    </source>
</evidence>
<keyword evidence="1" id="KW-0175">Coiled coil</keyword>
<proteinExistence type="predicted"/>
<accession>A0A4U0TMN4</accession>
<feature type="coiled-coil region" evidence="1">
    <location>
        <begin position="170"/>
        <end position="203"/>
    </location>
</feature>
<dbReference type="Proteomes" id="UP000310066">
    <property type="component" value="Unassembled WGS sequence"/>
</dbReference>
<evidence type="ECO:0000256" key="1">
    <source>
        <dbReference type="SAM" id="Coils"/>
    </source>
</evidence>
<comment type="caution">
    <text evidence="2">The sequence shown here is derived from an EMBL/GenBank/DDBJ whole genome shotgun (WGS) entry which is preliminary data.</text>
</comment>
<gene>
    <name evidence="2" type="ORF">B0A54_17921</name>
</gene>
<evidence type="ECO:0000313" key="2">
    <source>
        <dbReference type="EMBL" id="TKA23241.1"/>
    </source>
</evidence>
<dbReference type="AlphaFoldDB" id="A0A4U0TMN4"/>
<reference evidence="2 3" key="1">
    <citation type="submission" date="2017-03" db="EMBL/GenBank/DDBJ databases">
        <title>Genomes of endolithic fungi from Antarctica.</title>
        <authorList>
            <person name="Coleine C."/>
            <person name="Masonjones S."/>
            <person name="Stajich J.E."/>
        </authorList>
    </citation>
    <scope>NUCLEOTIDE SEQUENCE [LARGE SCALE GENOMIC DNA]</scope>
    <source>
        <strain evidence="2 3">CCFEE 5311</strain>
    </source>
</reference>
<dbReference type="STRING" id="329885.A0A4U0TMN4"/>
<sequence length="862" mass="96828">MAIFQPSVLRYLPGIDSHRDYTIPNLLAFETWVATHINQWSDLHKSDANACEQLYDLIERYHDLALRQYLGNPEALSVCYLTVLELWKALVVCATHLYPLLADYRLDLSMAFAQNLLLPSEAEMQCLMALETYFTTRENRAHLPSARCSYAITADCFSVRYFDQYPDLQVLLEKIEVQAAQEKAAKLEELARLKSEYERLMTLHRDTFCQYYEYVSEEANEWMPQAVTEQRHSYSCQKCEYKSKAAGLKIDIHEWPLPVSTTNQKAVVFEMRPPFSFIHWRDSLVFLRINVLQAEYTMGMRARAQHPLSTDEKLARFATGQHRRIGLLSEDKPHTGTHRKTMDISKATDAKICLASGLNYKYYDSDTVVLFQCIYQAGSASNDVLRVGHAFCGDPNSAAKLLMELGVALRRIEGNWESTQALSVFISIAARLLTLSSSDNIRSACLAYLEGTRVVALDWMSDLSDNAQHVSSEGRSDYMSKRAEVALICIDSLNIDDVPLATVLASSEQASILIQCTITMQESRLLLTASNESTVQLLLLRSQRLLRRCCGALASNSAALNGGVVNSWAGFQSGAPWTAAGFDHWRTTTTTTGTAGATLRVNFNTLTGELLVNGLPLGRLPRKYEDHASYCVLFGQTTNIEVIPSAVPGLQFAAKRLYFGYELHFALSYRGDGTTTDLMVQASKNCKRYELITPELFRATYPAVFSEEYFHWYDIDAGVVEFRPIKGAWSGSGSRTWSSAEPAEHHVKGFDLILLPLADPNRIHVISQPSRQHSATTLPFTLQPPLLEVEVENPGLQLCFLLEAKQSELRSKEFPNTFIDRDQSLGVLVGLQNRLILRYLNTGARLLLVLDGDVSYDFSSNG</sequence>
<dbReference type="EMBL" id="NAJP01000229">
    <property type="protein sequence ID" value="TKA23241.1"/>
    <property type="molecule type" value="Genomic_DNA"/>
</dbReference>
<organism evidence="2 3">
    <name type="scientific">Friedmanniomyces endolithicus</name>
    <dbReference type="NCBI Taxonomy" id="329885"/>
    <lineage>
        <taxon>Eukaryota</taxon>
        <taxon>Fungi</taxon>
        <taxon>Dikarya</taxon>
        <taxon>Ascomycota</taxon>
        <taxon>Pezizomycotina</taxon>
        <taxon>Dothideomycetes</taxon>
        <taxon>Dothideomycetidae</taxon>
        <taxon>Mycosphaerellales</taxon>
        <taxon>Teratosphaeriaceae</taxon>
        <taxon>Friedmanniomyces</taxon>
    </lineage>
</organism>
<dbReference type="OrthoDB" id="3849850at2759"/>
<protein>
    <submittedName>
        <fullName evidence="2">Uncharacterized protein</fullName>
    </submittedName>
</protein>
<name>A0A4U0TMN4_9PEZI</name>